<dbReference type="InterPro" id="IPR000073">
    <property type="entry name" value="AB_hydrolase_1"/>
</dbReference>
<accession>A0A380B2K3</accession>
<feature type="domain" description="AB hydrolase-1" evidence="2">
    <location>
        <begin position="42"/>
        <end position="154"/>
    </location>
</feature>
<dbReference type="EC" id="3.1.1.-" evidence="3"/>
<dbReference type="EMBL" id="UGYN01000002">
    <property type="protein sequence ID" value="SUI91942.1"/>
    <property type="molecule type" value="Genomic_DNA"/>
</dbReference>
<evidence type="ECO:0000256" key="1">
    <source>
        <dbReference type="SAM" id="MobiDB-lite"/>
    </source>
</evidence>
<dbReference type="SUPFAM" id="SSF53474">
    <property type="entry name" value="alpha/beta-Hydrolases"/>
    <property type="match status" value="1"/>
</dbReference>
<organism evidence="3 4">
    <name type="scientific">Serratia quinivorans</name>
    <dbReference type="NCBI Taxonomy" id="137545"/>
    <lineage>
        <taxon>Bacteria</taxon>
        <taxon>Pseudomonadati</taxon>
        <taxon>Pseudomonadota</taxon>
        <taxon>Gammaproteobacteria</taxon>
        <taxon>Enterobacterales</taxon>
        <taxon>Yersiniaceae</taxon>
        <taxon>Serratia</taxon>
    </lineage>
</organism>
<dbReference type="Proteomes" id="UP000255529">
    <property type="component" value="Unassembled WGS sequence"/>
</dbReference>
<proteinExistence type="predicted"/>
<evidence type="ECO:0000313" key="3">
    <source>
        <dbReference type="EMBL" id="SUI91942.1"/>
    </source>
</evidence>
<dbReference type="InterPro" id="IPR029058">
    <property type="entry name" value="AB_hydrolase_fold"/>
</dbReference>
<dbReference type="InterPro" id="IPR050266">
    <property type="entry name" value="AB_hydrolase_sf"/>
</dbReference>
<gene>
    <name evidence="3" type="primary">xylF_2</name>
    <name evidence="3" type="ORF">NCTC11544_05464</name>
</gene>
<reference evidence="3 4" key="1">
    <citation type="submission" date="2018-06" db="EMBL/GenBank/DDBJ databases">
        <authorList>
            <consortium name="Pathogen Informatics"/>
            <person name="Doyle S."/>
        </authorList>
    </citation>
    <scope>NUCLEOTIDE SEQUENCE [LARGE SCALE GENOMIC DNA]</scope>
    <source>
        <strain evidence="3 4">NCTC11544</strain>
    </source>
</reference>
<feature type="region of interest" description="Disordered" evidence="1">
    <location>
        <begin position="1"/>
        <end position="25"/>
    </location>
</feature>
<dbReference type="Gene3D" id="3.40.50.1820">
    <property type="entry name" value="alpha/beta hydrolase"/>
    <property type="match status" value="1"/>
</dbReference>
<protein>
    <submittedName>
        <fullName evidence="3">2-hydroxymuconic semialdehyde hydrolase</fullName>
        <ecNumber evidence="3">3.1.1.-</ecNumber>
    </submittedName>
</protein>
<evidence type="ECO:0000259" key="2">
    <source>
        <dbReference type="Pfam" id="PF00561"/>
    </source>
</evidence>
<dbReference type="AlphaFoldDB" id="A0A380B2K3"/>
<dbReference type="PANTHER" id="PTHR43798">
    <property type="entry name" value="MONOACYLGLYCEROL LIPASE"/>
    <property type="match status" value="1"/>
</dbReference>
<sequence>MATTPQPNEQILGGHSHHQENRTTHEHPLLSARVIGQGTRCVVMLPGWFGDHSVYQPMFPYLDTEAFTYVFVDFRGYGQSRGIAGSYTTNEMVADVVNLMDSLGWQRFDVVGHSMGGKIAQIIAARHSERVRSAVGLTPVPASGLDVEQQVWRIFEQAVEDDTCRHSLIDFSTHHRLPRRWVSDTVQQSRAACAPPVFEAYLRSWALEDCSIETYGCTVPLLLLIGQHDPAQTLPMMDNTCLKWFVNVEMELLEGCGHYPMQESRFIWRVPSSVSCANKLINSDSAGGLHHAYRSSIV</sequence>
<dbReference type="GO" id="GO:0016787">
    <property type="term" value="F:hydrolase activity"/>
    <property type="evidence" value="ECO:0007669"/>
    <property type="project" value="UniProtKB-KW"/>
</dbReference>
<evidence type="ECO:0000313" key="4">
    <source>
        <dbReference type="Proteomes" id="UP000255529"/>
    </source>
</evidence>
<name>A0A380B2K3_9GAMM</name>
<keyword evidence="3" id="KW-0378">Hydrolase</keyword>
<dbReference type="Pfam" id="PF00561">
    <property type="entry name" value="Abhydrolase_1"/>
    <property type="match status" value="1"/>
</dbReference>